<dbReference type="PANTHER" id="PTHR13490">
    <property type="entry name" value="MITOCHONDRIAL 28S RIBOSOMAL PROTEIN S28"/>
    <property type="match status" value="1"/>
</dbReference>
<dbReference type="InterPro" id="IPR019349">
    <property type="entry name" value="Ribosomal_mS35_mit"/>
</dbReference>
<evidence type="ECO:0000256" key="1">
    <source>
        <dbReference type="SAM" id="MobiDB-lite"/>
    </source>
</evidence>
<sequence>MSAPIKRVCQQAVRQRPLASRSRTATDLPQWRPFSIAAVRNAAPAQDPSPHVHQFPESSKDSNADPDFDTSELSSIAHAELAQHQELRTLLRTAAWEMPLLSNLAQPYKPHDRASQPLRWRYTTYMGEEHPAARKVVVEFRPNDLKLTEAQTTKLLKLVGPRYNPDKELVKMSCENFETPAMNKRHLADTIKELIAEAKNSKTDSFAEIPLDLRHHKSKPKLRFPEEWLLTEERKQELEESRKQKLLEESERVKADQIVSGLASIDESRRLAVKKAAEQPAVVQQAKQSLPLSKGGRRDVRGSGRK</sequence>
<reference evidence="3 4" key="1">
    <citation type="submission" date="2023-11" db="EMBL/GenBank/DDBJ databases">
        <title>An acidophilic fungus is an integral part of prey digestion in a carnivorous sundew plant.</title>
        <authorList>
            <person name="Tsai I.J."/>
        </authorList>
    </citation>
    <scope>NUCLEOTIDE SEQUENCE [LARGE SCALE GENOMIC DNA]</scope>
    <source>
        <strain evidence="3">169a</strain>
    </source>
</reference>
<dbReference type="PANTHER" id="PTHR13490:SF0">
    <property type="entry name" value="SMALL RIBOSOMAL SUBUNIT PROTEIN MS35"/>
    <property type="match status" value="1"/>
</dbReference>
<feature type="region of interest" description="Disordered" evidence="1">
    <location>
        <begin position="275"/>
        <end position="306"/>
    </location>
</feature>
<dbReference type="InterPro" id="IPR039848">
    <property type="entry name" value="Ribosomal_mS35_mt"/>
</dbReference>
<gene>
    <name evidence="3" type="ORF">R9X50_00425500</name>
</gene>
<proteinExistence type="predicted"/>
<dbReference type="GO" id="GO:0003735">
    <property type="term" value="F:structural constituent of ribosome"/>
    <property type="evidence" value="ECO:0007669"/>
    <property type="project" value="InterPro"/>
</dbReference>
<feature type="region of interest" description="Disordered" evidence="1">
    <location>
        <begin position="1"/>
        <end position="70"/>
    </location>
</feature>
<keyword evidence="4" id="KW-1185">Reference proteome</keyword>
<dbReference type="Pfam" id="PF10213">
    <property type="entry name" value="MRP-S28"/>
    <property type="match status" value="1"/>
</dbReference>
<accession>A0AAQ3RAL3</accession>
<dbReference type="EMBL" id="CP138585">
    <property type="protein sequence ID" value="WPH01410.1"/>
    <property type="molecule type" value="Genomic_DNA"/>
</dbReference>
<dbReference type="GO" id="GO:0005763">
    <property type="term" value="C:mitochondrial small ribosomal subunit"/>
    <property type="evidence" value="ECO:0007669"/>
    <property type="project" value="TreeGrafter"/>
</dbReference>
<name>A0AAQ3RAL3_9PEZI</name>
<dbReference type="Proteomes" id="UP001303373">
    <property type="component" value="Chromosome 6"/>
</dbReference>
<evidence type="ECO:0000259" key="2">
    <source>
        <dbReference type="Pfam" id="PF10213"/>
    </source>
</evidence>
<dbReference type="GO" id="GO:0032543">
    <property type="term" value="P:mitochondrial translation"/>
    <property type="evidence" value="ECO:0007669"/>
    <property type="project" value="InterPro"/>
</dbReference>
<organism evidence="3 4">
    <name type="scientific">Acrodontium crateriforme</name>
    <dbReference type="NCBI Taxonomy" id="150365"/>
    <lineage>
        <taxon>Eukaryota</taxon>
        <taxon>Fungi</taxon>
        <taxon>Dikarya</taxon>
        <taxon>Ascomycota</taxon>
        <taxon>Pezizomycotina</taxon>
        <taxon>Dothideomycetes</taxon>
        <taxon>Dothideomycetidae</taxon>
        <taxon>Mycosphaerellales</taxon>
        <taxon>Teratosphaeriaceae</taxon>
        <taxon>Acrodontium</taxon>
    </lineage>
</organism>
<feature type="domain" description="Small ribosomal subunit protein mS35 mitochondrial conserved" evidence="2">
    <location>
        <begin position="107"/>
        <end position="228"/>
    </location>
</feature>
<feature type="compositionally biased region" description="Basic and acidic residues" evidence="1">
    <location>
        <begin position="296"/>
        <end position="306"/>
    </location>
</feature>
<evidence type="ECO:0000313" key="4">
    <source>
        <dbReference type="Proteomes" id="UP001303373"/>
    </source>
</evidence>
<protein>
    <recommendedName>
        <fullName evidence="2">Small ribosomal subunit protein mS35 mitochondrial conserved domain-containing protein</fullName>
    </recommendedName>
</protein>
<dbReference type="AlphaFoldDB" id="A0AAQ3RAL3"/>
<evidence type="ECO:0000313" key="3">
    <source>
        <dbReference type="EMBL" id="WPH01410.1"/>
    </source>
</evidence>